<dbReference type="Pfam" id="PF01343">
    <property type="entry name" value="Peptidase_S49"/>
    <property type="match status" value="1"/>
</dbReference>
<dbReference type="PANTHER" id="PTHR42987">
    <property type="entry name" value="PEPTIDASE S49"/>
    <property type="match status" value="1"/>
</dbReference>
<keyword evidence="4" id="KW-0720">Serine protease</keyword>
<protein>
    <submittedName>
        <fullName evidence="6">Signal peptidase</fullName>
    </submittedName>
</protein>
<accession>A0A1B3WE20</accession>
<dbReference type="InterPro" id="IPR002142">
    <property type="entry name" value="Peptidase_S49"/>
</dbReference>
<evidence type="ECO:0000259" key="5">
    <source>
        <dbReference type="Pfam" id="PF01343"/>
    </source>
</evidence>
<dbReference type="AlphaFoldDB" id="A0A1B3WE20"/>
<evidence type="ECO:0000256" key="1">
    <source>
        <dbReference type="ARBA" id="ARBA00008683"/>
    </source>
</evidence>
<gene>
    <name evidence="6" type="ORF">BCB69_04080</name>
</gene>
<evidence type="ECO:0000313" key="6">
    <source>
        <dbReference type="EMBL" id="AOH39212.1"/>
    </source>
</evidence>
<dbReference type="GO" id="GO:0008236">
    <property type="term" value="F:serine-type peptidase activity"/>
    <property type="evidence" value="ECO:0007669"/>
    <property type="project" value="UniProtKB-KW"/>
</dbReference>
<sequence>MVIHSKRKWVVAAAIILLIVAVIVGTEAMGSGKSLPKVRNGYVAVIRIDGEIYGGPPTGNVFSSNGTSSEQVMSELESARKDVNAKAILLRINSPGGSTGATQEISEELDKIKNSGKPIVVSMGDACASAGYWIASKGDYIFANPATLTGSIGVYIDYTNVEGLAEKLGVKEEKIKSGLYKDMLSMFRPMTPEERTMIQGMVDDIYGQFVTTVAEGRHMDINKVKAIADGRVITGRQAQALGLVDAMGNYYDALGYAGGLVGMNEDVPTHSYEEKLYLRNLLSANAESFAKIIGKNMATEMKSITSLDQQPVVK</sequence>
<feature type="domain" description="Peptidase S49" evidence="5">
    <location>
        <begin position="112"/>
        <end position="255"/>
    </location>
</feature>
<dbReference type="Gene3D" id="3.90.226.10">
    <property type="entry name" value="2-enoyl-CoA Hydratase, Chain A, domain 1"/>
    <property type="match status" value="1"/>
</dbReference>
<dbReference type="GO" id="GO:0006508">
    <property type="term" value="P:proteolysis"/>
    <property type="evidence" value="ECO:0007669"/>
    <property type="project" value="UniProtKB-KW"/>
</dbReference>
<dbReference type="InterPro" id="IPR004635">
    <property type="entry name" value="Pept_S49_SppA"/>
</dbReference>
<proteinExistence type="inferred from homology"/>
<dbReference type="InterPro" id="IPR029045">
    <property type="entry name" value="ClpP/crotonase-like_dom_sf"/>
</dbReference>
<dbReference type="EMBL" id="CP017037">
    <property type="protein sequence ID" value="AOH39212.1"/>
    <property type="molecule type" value="Genomic_DNA"/>
</dbReference>
<evidence type="ECO:0000256" key="4">
    <source>
        <dbReference type="ARBA" id="ARBA00022825"/>
    </source>
</evidence>
<organism evidence="6 7">
    <name type="scientific">Dialister pneumosintes</name>
    <dbReference type="NCBI Taxonomy" id="39950"/>
    <lineage>
        <taxon>Bacteria</taxon>
        <taxon>Bacillati</taxon>
        <taxon>Bacillota</taxon>
        <taxon>Negativicutes</taxon>
        <taxon>Veillonellales</taxon>
        <taxon>Veillonellaceae</taxon>
        <taxon>Dialister</taxon>
    </lineage>
</organism>
<reference evidence="7" key="1">
    <citation type="submission" date="2016-08" db="EMBL/GenBank/DDBJ databases">
        <authorList>
            <person name="Holder M.E."/>
            <person name="Ajami N.J."/>
            <person name="Petrosino J.F."/>
        </authorList>
    </citation>
    <scope>NUCLEOTIDE SEQUENCE [LARGE SCALE GENOMIC DNA]</scope>
    <source>
        <strain evidence="7">F0677</strain>
    </source>
</reference>
<keyword evidence="3" id="KW-0378">Hydrolase</keyword>
<evidence type="ECO:0000256" key="3">
    <source>
        <dbReference type="ARBA" id="ARBA00022801"/>
    </source>
</evidence>
<keyword evidence="2" id="KW-0645">Protease</keyword>
<comment type="similarity">
    <text evidence="1">Belongs to the peptidase S49 family.</text>
</comment>
<dbReference type="CDD" id="cd07023">
    <property type="entry name" value="S49_Sppa_N_C"/>
    <property type="match status" value="1"/>
</dbReference>
<dbReference type="STRING" id="39950.BCB69_04080"/>
<dbReference type="SUPFAM" id="SSF52096">
    <property type="entry name" value="ClpP/crotonase"/>
    <property type="match status" value="1"/>
</dbReference>
<dbReference type="NCBIfam" id="TIGR00706">
    <property type="entry name" value="SppA_dom"/>
    <property type="match status" value="1"/>
</dbReference>
<dbReference type="PANTHER" id="PTHR42987:SF7">
    <property type="entry name" value="SIGNAL PEPTIDE PEPTIDASE SPPA-RELATED"/>
    <property type="match status" value="1"/>
</dbReference>
<dbReference type="KEGG" id="dpn:BCB69_04080"/>
<name>A0A1B3WE20_9FIRM</name>
<evidence type="ECO:0000256" key="2">
    <source>
        <dbReference type="ARBA" id="ARBA00022670"/>
    </source>
</evidence>
<evidence type="ECO:0000313" key="7">
    <source>
        <dbReference type="Proteomes" id="UP000094757"/>
    </source>
</evidence>
<dbReference type="Proteomes" id="UP000094757">
    <property type="component" value="Chromosome"/>
</dbReference>
<dbReference type="InterPro" id="IPR047272">
    <property type="entry name" value="S49_SppA_C"/>
</dbReference>